<accession>A0A0G0VGB0</accession>
<gene>
    <name evidence="2" type="ORF">UU50_C0002G0020</name>
</gene>
<protein>
    <submittedName>
        <fullName evidence="2">Uncharacterized protein</fullName>
    </submittedName>
</protein>
<dbReference type="AlphaFoldDB" id="A0A0G0VGB0"/>
<feature type="region of interest" description="Disordered" evidence="1">
    <location>
        <begin position="97"/>
        <end position="116"/>
    </location>
</feature>
<feature type="compositionally biased region" description="Basic and acidic residues" evidence="1">
    <location>
        <begin position="97"/>
        <end position="108"/>
    </location>
</feature>
<reference evidence="2 3" key="1">
    <citation type="journal article" date="2015" name="Nature">
        <title>rRNA introns, odd ribosomes, and small enigmatic genomes across a large radiation of phyla.</title>
        <authorList>
            <person name="Brown C.T."/>
            <person name="Hug L.A."/>
            <person name="Thomas B.C."/>
            <person name="Sharon I."/>
            <person name="Castelle C.J."/>
            <person name="Singh A."/>
            <person name="Wilkins M.J."/>
            <person name="Williams K.H."/>
            <person name="Banfield J.F."/>
        </authorList>
    </citation>
    <scope>NUCLEOTIDE SEQUENCE [LARGE SCALE GENOMIC DNA]</scope>
</reference>
<evidence type="ECO:0000313" key="2">
    <source>
        <dbReference type="EMBL" id="KKR99838.1"/>
    </source>
</evidence>
<name>A0A0G0VGB0_9BACT</name>
<proteinExistence type="predicted"/>
<sequence>MPEFKRKGEGAEVQEQKDREIYKEYIKAGVEFALAKIFKENFNIHQAVYQATQSLRLPDRDTFRRVRTLIEKDVRKELKAIRESEALQEVFKELDTDERSRGLDEHEAFNTTEEEL</sequence>
<evidence type="ECO:0000313" key="3">
    <source>
        <dbReference type="Proteomes" id="UP000033930"/>
    </source>
</evidence>
<evidence type="ECO:0000256" key="1">
    <source>
        <dbReference type="SAM" id="MobiDB-lite"/>
    </source>
</evidence>
<dbReference type="EMBL" id="LCAW01000002">
    <property type="protein sequence ID" value="KKR99838.1"/>
    <property type="molecule type" value="Genomic_DNA"/>
</dbReference>
<comment type="caution">
    <text evidence="2">The sequence shown here is derived from an EMBL/GenBank/DDBJ whole genome shotgun (WGS) entry which is preliminary data.</text>
</comment>
<dbReference type="Proteomes" id="UP000033930">
    <property type="component" value="Unassembled WGS sequence"/>
</dbReference>
<organism evidence="2 3">
    <name type="scientific">Candidatus Uhrbacteria bacterium GW2011_GWC1_41_20</name>
    <dbReference type="NCBI Taxonomy" id="1618983"/>
    <lineage>
        <taxon>Bacteria</taxon>
        <taxon>Candidatus Uhriibacteriota</taxon>
    </lineage>
</organism>